<dbReference type="Proteomes" id="UP000612233">
    <property type="component" value="Unassembled WGS sequence"/>
</dbReference>
<dbReference type="RefSeq" id="WP_191004557.1">
    <property type="nucleotide sequence ID" value="NZ_JACXAD010000006.1"/>
</dbReference>
<reference evidence="1" key="1">
    <citation type="submission" date="2020-09" db="EMBL/GenBank/DDBJ databases">
        <authorList>
            <person name="Kim M.K."/>
        </authorList>
    </citation>
    <scope>NUCLEOTIDE SEQUENCE</scope>
    <source>
        <strain evidence="1">BT664</strain>
    </source>
</reference>
<proteinExistence type="predicted"/>
<name>A0A927GIV0_9BACT</name>
<sequence length="95" mass="10520">MIENTSDKEQFIDIYFYSKLGMGRNAIEDDLDEILADKGEVIGGGSGPSGSNIDIEIYEGSAADFLGLIRTALKKLEVPDDTIIVINQERFQVYE</sequence>
<organism evidence="1 2">
    <name type="scientific">Hymenobacter montanus</name>
    <dbReference type="NCBI Taxonomy" id="2771359"/>
    <lineage>
        <taxon>Bacteria</taxon>
        <taxon>Pseudomonadati</taxon>
        <taxon>Bacteroidota</taxon>
        <taxon>Cytophagia</taxon>
        <taxon>Cytophagales</taxon>
        <taxon>Hymenobacteraceae</taxon>
        <taxon>Hymenobacter</taxon>
    </lineage>
</organism>
<gene>
    <name evidence="1" type="ORF">IC235_07520</name>
</gene>
<dbReference type="EMBL" id="JACXAD010000006">
    <property type="protein sequence ID" value="MBD2767740.1"/>
    <property type="molecule type" value="Genomic_DNA"/>
</dbReference>
<comment type="caution">
    <text evidence="1">The sequence shown here is derived from an EMBL/GenBank/DDBJ whole genome shotgun (WGS) entry which is preliminary data.</text>
</comment>
<accession>A0A927GIV0</accession>
<evidence type="ECO:0000313" key="1">
    <source>
        <dbReference type="EMBL" id="MBD2767740.1"/>
    </source>
</evidence>
<evidence type="ECO:0000313" key="2">
    <source>
        <dbReference type="Proteomes" id="UP000612233"/>
    </source>
</evidence>
<keyword evidence="2" id="KW-1185">Reference proteome</keyword>
<dbReference type="AlphaFoldDB" id="A0A927GIV0"/>
<protein>
    <submittedName>
        <fullName evidence="1">Uncharacterized protein</fullName>
    </submittedName>
</protein>